<comment type="similarity">
    <text evidence="1 6 7">Belongs to the glycosyl hydrolase 9 (cellulase E) family.</text>
</comment>
<keyword evidence="7" id="KW-0136">Cellulose degradation</keyword>
<evidence type="ECO:0000259" key="9">
    <source>
        <dbReference type="Pfam" id="PF02927"/>
    </source>
</evidence>
<dbReference type="InterPro" id="IPR008928">
    <property type="entry name" value="6-hairpin_glycosidase_sf"/>
</dbReference>
<dbReference type="InterPro" id="IPR033126">
    <property type="entry name" value="Glyco_hydro_9_Asp/Glu_AS"/>
</dbReference>
<sequence>MRRNRGLWTIPLALTLGAAAPAPEPAASAIRVDQIGYETHGPKTAILATPTEAPQDWQLLDTAGRTVAHGTTEPFGVDPGSGERVARIRFDSVTRPGRYRLAVGSARSQPFAILDRPYADAATAAMSFFYQQRSGVPILARYVPRPDLARAAGHPHERVTCFHGRDQRGVTWPGCDYSLDTTGGWYDAGDQGKYVVNGGLSAWTLLDLHERLAALGDANAFADGRLALPENGNGNDDLLDEAKVEVRFLLAMQIPAGRSLTVAFTTDRGAPARDFRTIDAGGLVHSKVADVAWTPLPTAPAADPMPRFLYPPTTAATLNMVAVAAQAARIWRERDPAFVAAALAAATRGWAAATRVPDLYASSDFTGSGGYGDRTVSDERFWAAAQLFVTTGDPAYAQVITTSPYLVDDGVDLSWGSTALAGMMTLATTPNRLPAATEAAIRAQLLRLADRLLAERARSGYQLPMAGRKYVWGSNATLLNRAMLLGVAWQISHRPAYRAAMIDVADYVFGRNALDRSYVTGFGSRPMRHPHHRFWAQAADPRFPAPPPGVLSGGPNDGAGTADAQLKGCIGQTCWRDDWQAFTVNEVAINWNAPLVWVTAFLDATRGVPPAKG</sequence>
<dbReference type="InterPro" id="IPR013783">
    <property type="entry name" value="Ig-like_fold"/>
</dbReference>
<dbReference type="GO" id="GO:0016787">
    <property type="term" value="F:hydrolase activity"/>
    <property type="evidence" value="ECO:0007669"/>
    <property type="project" value="UniProtKB-KW"/>
</dbReference>
<accession>A0ABU8H5Y5</accession>
<dbReference type="Gene3D" id="1.50.10.10">
    <property type="match status" value="1"/>
</dbReference>
<feature type="chain" id="PRO_5045010038" description="Endoglucanase" evidence="7">
    <location>
        <begin position="23"/>
        <end position="613"/>
    </location>
</feature>
<dbReference type="SUPFAM" id="SSF48208">
    <property type="entry name" value="Six-hairpin glycosidases"/>
    <property type="match status" value="1"/>
</dbReference>
<dbReference type="Gene3D" id="2.60.40.10">
    <property type="entry name" value="Immunoglobulins"/>
    <property type="match status" value="1"/>
</dbReference>
<keyword evidence="5 6" id="KW-0624">Polysaccharide degradation</keyword>
<evidence type="ECO:0000256" key="2">
    <source>
        <dbReference type="ARBA" id="ARBA00022801"/>
    </source>
</evidence>
<feature type="active site" evidence="6">
    <location>
        <position position="586"/>
    </location>
</feature>
<dbReference type="InterPro" id="IPR001701">
    <property type="entry name" value="Glyco_hydro_9"/>
</dbReference>
<evidence type="ECO:0000256" key="1">
    <source>
        <dbReference type="ARBA" id="ARBA00007072"/>
    </source>
</evidence>
<dbReference type="CDD" id="cd02850">
    <property type="entry name" value="E_set_Cellulase_N"/>
    <property type="match status" value="1"/>
</dbReference>
<protein>
    <recommendedName>
        <fullName evidence="7">Endoglucanase</fullName>
        <ecNumber evidence="7">3.2.1.4</ecNumber>
    </recommendedName>
</protein>
<keyword evidence="11" id="KW-1185">Reference proteome</keyword>
<comment type="caution">
    <text evidence="10">The sequence shown here is derived from an EMBL/GenBank/DDBJ whole genome shotgun (WGS) entry which is preliminary data.</text>
</comment>
<evidence type="ECO:0000256" key="7">
    <source>
        <dbReference type="RuleBase" id="RU361166"/>
    </source>
</evidence>
<gene>
    <name evidence="10" type="ORF">V8201_14910</name>
</gene>
<keyword evidence="7" id="KW-0732">Signal</keyword>
<feature type="domain" description="Glycoside hydrolase family 9" evidence="8">
    <location>
        <begin position="118"/>
        <end position="598"/>
    </location>
</feature>
<evidence type="ECO:0000313" key="10">
    <source>
        <dbReference type="EMBL" id="MEI5688379.1"/>
    </source>
</evidence>
<evidence type="ECO:0000256" key="3">
    <source>
        <dbReference type="ARBA" id="ARBA00023277"/>
    </source>
</evidence>
<feature type="domain" description="Cellulase Ig-like" evidence="9">
    <location>
        <begin position="27"/>
        <end position="107"/>
    </location>
</feature>
<dbReference type="InterPro" id="IPR004197">
    <property type="entry name" value="Cellulase_Ig-like"/>
</dbReference>
<dbReference type="SUPFAM" id="SSF81296">
    <property type="entry name" value="E set domains"/>
    <property type="match status" value="1"/>
</dbReference>
<evidence type="ECO:0000256" key="6">
    <source>
        <dbReference type="PROSITE-ProRule" id="PRU10060"/>
    </source>
</evidence>
<dbReference type="Proteomes" id="UP001367771">
    <property type="component" value="Unassembled WGS sequence"/>
</dbReference>
<dbReference type="EMBL" id="JBBBDM010000009">
    <property type="protein sequence ID" value="MEI5688379.1"/>
    <property type="molecule type" value="Genomic_DNA"/>
</dbReference>
<dbReference type="PROSITE" id="PS00698">
    <property type="entry name" value="GH9_3"/>
    <property type="match status" value="1"/>
</dbReference>
<feature type="active site" evidence="6">
    <location>
        <position position="577"/>
    </location>
</feature>
<evidence type="ECO:0000259" key="8">
    <source>
        <dbReference type="Pfam" id="PF00759"/>
    </source>
</evidence>
<dbReference type="RefSeq" id="WP_336545772.1">
    <property type="nucleotide sequence ID" value="NZ_JBBBDM010000009.1"/>
</dbReference>
<evidence type="ECO:0000256" key="5">
    <source>
        <dbReference type="ARBA" id="ARBA00023326"/>
    </source>
</evidence>
<comment type="catalytic activity">
    <reaction evidence="7">
        <text>Endohydrolysis of (1-&gt;4)-beta-D-glucosidic linkages in cellulose, lichenin and cereal beta-D-glucans.</text>
        <dbReference type="EC" id="3.2.1.4"/>
    </reaction>
</comment>
<evidence type="ECO:0000313" key="11">
    <source>
        <dbReference type="Proteomes" id="UP001367771"/>
    </source>
</evidence>
<dbReference type="EC" id="3.2.1.4" evidence="7"/>
<dbReference type="InterPro" id="IPR014756">
    <property type="entry name" value="Ig_E-set"/>
</dbReference>
<dbReference type="PANTHER" id="PTHR22298">
    <property type="entry name" value="ENDO-1,4-BETA-GLUCANASE"/>
    <property type="match status" value="1"/>
</dbReference>
<name>A0ABU8H5Y5_9SPHN</name>
<reference evidence="10 11" key="1">
    <citation type="journal article" date="2013" name="Int. J. Syst. Evol. Microbiol.">
        <title>Sphingomonas kyungheensis sp. nov., a bacterium with ginsenoside-converting activity isolated from soil of a ginseng field.</title>
        <authorList>
            <person name="Son H.M."/>
            <person name="Yang J.E."/>
            <person name="Park Y."/>
            <person name="Han C.K."/>
            <person name="Kim S.G."/>
            <person name="Kook M."/>
            <person name="Yi T.H."/>
        </authorList>
    </citation>
    <scope>NUCLEOTIDE SEQUENCE [LARGE SCALE GENOMIC DNA]</scope>
    <source>
        <strain evidence="10 11">LMG 26582</strain>
    </source>
</reference>
<feature type="signal peptide" evidence="7">
    <location>
        <begin position="1"/>
        <end position="22"/>
    </location>
</feature>
<evidence type="ECO:0000256" key="4">
    <source>
        <dbReference type="ARBA" id="ARBA00023295"/>
    </source>
</evidence>
<keyword evidence="2 6" id="KW-0378">Hydrolase</keyword>
<keyword evidence="4 6" id="KW-0326">Glycosidase</keyword>
<keyword evidence="3 6" id="KW-0119">Carbohydrate metabolism</keyword>
<dbReference type="InterPro" id="IPR012341">
    <property type="entry name" value="6hp_glycosidase-like_sf"/>
</dbReference>
<dbReference type="Pfam" id="PF00759">
    <property type="entry name" value="Glyco_hydro_9"/>
    <property type="match status" value="1"/>
</dbReference>
<organism evidence="10 11">
    <name type="scientific">Sphingomonas kyungheensis</name>
    <dbReference type="NCBI Taxonomy" id="1069987"/>
    <lineage>
        <taxon>Bacteria</taxon>
        <taxon>Pseudomonadati</taxon>
        <taxon>Pseudomonadota</taxon>
        <taxon>Alphaproteobacteria</taxon>
        <taxon>Sphingomonadales</taxon>
        <taxon>Sphingomonadaceae</taxon>
        <taxon>Sphingomonas</taxon>
    </lineage>
</organism>
<dbReference type="Pfam" id="PF02927">
    <property type="entry name" value="CelD_N"/>
    <property type="match status" value="1"/>
</dbReference>
<proteinExistence type="inferred from homology"/>